<evidence type="ECO:0000259" key="2">
    <source>
        <dbReference type="Pfam" id="PF12770"/>
    </source>
</evidence>
<evidence type="ECO:0000313" key="4">
    <source>
        <dbReference type="Proteomes" id="UP000577386"/>
    </source>
</evidence>
<proteinExistence type="predicted"/>
<evidence type="ECO:0000313" key="3">
    <source>
        <dbReference type="EMBL" id="MBA9054896.1"/>
    </source>
</evidence>
<sequence length="1206" mass="126078">MVSTRTPYEWTCERCGRPCRAPVWRIVDSRERADVLESPDGPDGFGPGLHWADCPGCGARAQVEAPVLVLRAGAFVPSLFATSVAELQRGATASAAVLVEEARVAGAFTGGRFGRNVVVLPRRLLPFALSRDTERDLADPEAACAELAPYGAPTVDNYRIFLDNVAAESAEPDVRELLYAVTVTMPDRLAELVLAHPRLTGSTLVRDAGARELREVAGTPLEAPLRMRQRFLEELCGGRVPVGTAVERHAAALAAFGQGLRTRLYAMYDQVRGAEGPEIVPLAREALELAGQTGESEVETELAARLGRLLLSSLYTADPADPAEAVRVLRLALSRLPEGTLQWAEVATDLASAQYFRDDGDHIERWETARDLLVRATAAVDRRTHGEFWARVQTNYGLLLGQRPGGGPDDLTLGIEHIRAGLGERARASNRVDRAYSLINLGLLLFRRGAPGDLKRAERCYRDALGGLRPDDDPMLWSQLRCNLADLLLSPERATADPRGAHAAVAAVVAFGAAHPGRLDTSRATWLLARTADLLDGPGSAEGLRLRRAALTAVPPSVFPSLHLSIAREAVDALAAAEDWDAAAEVASGMLTAAHALYDAQVTAAGRRGVLLLTRGTARQAAFLLARAGRPERAVEAIERGLARELSVVTGRDTVDLAALEGVDPLLAHRYRRARERYRVVAAGVKGAGATAEGAGATAEGAGATAEGSGTAAEGSGTAAERAGTAAGGAGAAAEGAGPAVQGSGAASTGGSAAVAGPEGGSGTSDVGFIGAPGDFVGPPGDFVAAVGAQAAAERAVRTVVEEIRAIPGFEGFLRTTEVADVVRAAGGMPLVYLVNAVWGSCVLVVPRDARTGVRAVFVPEVTGSSVVRLLALDPDTPEAGLFLAQQAGALARRRELPRAVDRLRELAPLLRPLAGLLAEDPRHEVVVVPTGLLGHVPLQAVPLGPEGELLDDLGTLTLAPSAGVYAASRAAAGRPPSSPPRLVAVADPDGSLPGARGELAGIRGLFEPGGEAVSATGAEATVEWLLARIPEASYLHLSCHGSAELVGRGASLALADGTLDLDTLVRLRLPRCRLVVAGACQSGRYDVIDAPDEFTGLPGGFLQAGAACAITSLWQVNDLATALLMTRLYELLAPVGEGRGEPPVSALRTARTWLRRLTWSGLARYTDGRPHLAALAGRYARPGPDPDECPFASPVHWAAFTAWGA</sequence>
<feature type="compositionally biased region" description="Low complexity" evidence="1">
    <location>
        <begin position="732"/>
        <end position="757"/>
    </location>
</feature>
<name>A0A7W3NQH8_STRMR</name>
<comment type="caution">
    <text evidence="3">The sequence shown here is derived from an EMBL/GenBank/DDBJ whole genome shotgun (WGS) entry which is preliminary data.</text>
</comment>
<keyword evidence="4" id="KW-1185">Reference proteome</keyword>
<dbReference type="RefSeq" id="WP_260584331.1">
    <property type="nucleotide sequence ID" value="NZ_BAAAHW010000004.1"/>
</dbReference>
<dbReference type="GeneID" id="93975358"/>
<dbReference type="Gene3D" id="1.25.40.10">
    <property type="entry name" value="Tetratricopeptide repeat domain"/>
    <property type="match status" value="1"/>
</dbReference>
<dbReference type="InterPro" id="IPR011990">
    <property type="entry name" value="TPR-like_helical_dom_sf"/>
</dbReference>
<accession>A0A7W3NQH8</accession>
<dbReference type="Pfam" id="PF12770">
    <property type="entry name" value="CHAT"/>
    <property type="match status" value="1"/>
</dbReference>
<dbReference type="EMBL" id="JACJIJ010000002">
    <property type="protein sequence ID" value="MBA9054896.1"/>
    <property type="molecule type" value="Genomic_DNA"/>
</dbReference>
<dbReference type="AlphaFoldDB" id="A0A7W3NQH8"/>
<feature type="domain" description="CHAT" evidence="2">
    <location>
        <begin position="910"/>
        <end position="1205"/>
    </location>
</feature>
<organism evidence="3 4">
    <name type="scientific">Streptomyces murinus</name>
    <dbReference type="NCBI Taxonomy" id="33900"/>
    <lineage>
        <taxon>Bacteria</taxon>
        <taxon>Bacillati</taxon>
        <taxon>Actinomycetota</taxon>
        <taxon>Actinomycetes</taxon>
        <taxon>Kitasatosporales</taxon>
        <taxon>Streptomycetaceae</taxon>
        <taxon>Streptomyces</taxon>
    </lineage>
</organism>
<feature type="region of interest" description="Disordered" evidence="1">
    <location>
        <begin position="692"/>
        <end position="759"/>
    </location>
</feature>
<reference evidence="3 4" key="1">
    <citation type="submission" date="2020-08" db="EMBL/GenBank/DDBJ databases">
        <title>Sequencing the genomes of 1000 actinobacteria strains.</title>
        <authorList>
            <person name="Klenk H.-P."/>
        </authorList>
    </citation>
    <scope>NUCLEOTIDE SEQUENCE [LARGE SCALE GENOMIC DNA]</scope>
    <source>
        <strain evidence="3 4">DSM 41827</strain>
    </source>
</reference>
<gene>
    <name evidence="3" type="ORF">HDA42_004074</name>
</gene>
<feature type="compositionally biased region" description="Low complexity" evidence="1">
    <location>
        <begin position="692"/>
        <end position="725"/>
    </location>
</feature>
<protein>
    <submittedName>
        <fullName evidence="3">CHAT domain-containing protein</fullName>
    </submittedName>
</protein>
<evidence type="ECO:0000256" key="1">
    <source>
        <dbReference type="SAM" id="MobiDB-lite"/>
    </source>
</evidence>
<dbReference type="Proteomes" id="UP000577386">
    <property type="component" value="Unassembled WGS sequence"/>
</dbReference>
<dbReference type="InterPro" id="IPR024983">
    <property type="entry name" value="CHAT_dom"/>
</dbReference>